<evidence type="ECO:0000256" key="8">
    <source>
        <dbReference type="ARBA" id="ARBA00022801"/>
    </source>
</evidence>
<keyword evidence="9 15" id="KW-0256">Endoplasmic reticulum</keyword>
<keyword evidence="10" id="KW-0735">Signal-anchor</keyword>
<evidence type="ECO:0000256" key="5">
    <source>
        <dbReference type="ARBA" id="ARBA00019685"/>
    </source>
</evidence>
<evidence type="ECO:0000313" key="17">
    <source>
        <dbReference type="Proteomes" id="UP000320762"/>
    </source>
</evidence>
<dbReference type="CDD" id="cd06530">
    <property type="entry name" value="S26_SPase_I"/>
    <property type="match status" value="1"/>
</dbReference>
<evidence type="ECO:0000313" key="16">
    <source>
        <dbReference type="EMBL" id="TRM66862.1"/>
    </source>
</evidence>
<evidence type="ECO:0000256" key="15">
    <source>
        <dbReference type="RuleBase" id="RU362047"/>
    </source>
</evidence>
<evidence type="ECO:0000256" key="11">
    <source>
        <dbReference type="ARBA" id="ARBA00022989"/>
    </source>
</evidence>
<comment type="catalytic activity">
    <reaction evidence="1 15">
        <text>Cleavage of hydrophobic, N-terminal signal or leader sequences from secreted and periplasmic proteins.</text>
        <dbReference type="EC" id="3.4.21.89"/>
    </reaction>
</comment>
<comment type="similarity">
    <text evidence="3 15">Belongs to the peptidase S26B family.</text>
</comment>
<proteinExistence type="inferred from homology"/>
<evidence type="ECO:0000256" key="13">
    <source>
        <dbReference type="ARBA" id="ARBA00045533"/>
    </source>
</evidence>
<dbReference type="PANTHER" id="PTHR10806">
    <property type="entry name" value="SIGNAL PEPTIDASE COMPLEX CATALYTIC SUBUNIT SEC11"/>
    <property type="match status" value="1"/>
</dbReference>
<evidence type="ECO:0000256" key="1">
    <source>
        <dbReference type="ARBA" id="ARBA00000677"/>
    </source>
</evidence>
<evidence type="ECO:0000256" key="10">
    <source>
        <dbReference type="ARBA" id="ARBA00022968"/>
    </source>
</evidence>
<evidence type="ECO:0000256" key="3">
    <source>
        <dbReference type="ARBA" id="ARBA00011035"/>
    </source>
</evidence>
<dbReference type="Proteomes" id="UP000320762">
    <property type="component" value="Unassembled WGS sequence"/>
</dbReference>
<dbReference type="AlphaFoldDB" id="A0A550CPX3"/>
<dbReference type="InterPro" id="IPR036286">
    <property type="entry name" value="LexA/Signal_pep-like_sf"/>
</dbReference>
<keyword evidence="17" id="KW-1185">Reference proteome</keyword>
<comment type="subcellular location">
    <subcellularLocation>
        <location evidence="2">Endoplasmic reticulum membrane</location>
        <topology evidence="2">Single-pass type II membrane protein</topology>
    </subcellularLocation>
</comment>
<dbReference type="NCBIfam" id="TIGR02228">
    <property type="entry name" value="sigpep_I_arch"/>
    <property type="match status" value="1"/>
</dbReference>
<dbReference type="InterPro" id="IPR001733">
    <property type="entry name" value="Peptidase_S26B"/>
</dbReference>
<comment type="function">
    <text evidence="13">Catalytic component of the signal peptidase complex (SPC) which catalyzes the cleavage of N-terminal signal sequences from nascent proteins as they are translocated into the lumen of the endoplasmic reticulum. Specifically cleaves N-terminal signal peptides that contain a hydrophobic alpha-helix (h-region) shorter than 18-20 amino acids.</text>
</comment>
<evidence type="ECO:0000256" key="12">
    <source>
        <dbReference type="ARBA" id="ARBA00023136"/>
    </source>
</evidence>
<dbReference type="GO" id="GO:0004252">
    <property type="term" value="F:serine-type endopeptidase activity"/>
    <property type="evidence" value="ECO:0007669"/>
    <property type="project" value="InterPro"/>
</dbReference>
<protein>
    <recommendedName>
        <fullName evidence="5 15">Signal peptidase complex catalytic subunit SEC11</fullName>
        <ecNumber evidence="4 15">3.4.21.89</ecNumber>
    </recommendedName>
</protein>
<sequence length="193" mass="21550">MFAEELKAFRRLGFRHLLLQALNFAQVIASGLMMWKGLGVITNTESPIVVVLSGSMEPAFYRGDLLFLTNPPGQRFQTGDITVYKVPGGDIPIVHRVLETHEHASNATFVPHKYNRALKTAEDQLLLTKGDNNPIDDTGLYQGMDWLQRQHIVGKVRGFVPYVGYATIAMNDIPQLKYGLLGILGLMALIQRE</sequence>
<name>A0A550CPX3_9AGAR</name>
<dbReference type="EC" id="3.4.21.89" evidence="4 15"/>
<keyword evidence="8 15" id="KW-0378">Hydrolase</keyword>
<organism evidence="16 17">
    <name type="scientific">Schizophyllum amplum</name>
    <dbReference type="NCBI Taxonomy" id="97359"/>
    <lineage>
        <taxon>Eukaryota</taxon>
        <taxon>Fungi</taxon>
        <taxon>Dikarya</taxon>
        <taxon>Basidiomycota</taxon>
        <taxon>Agaricomycotina</taxon>
        <taxon>Agaricomycetes</taxon>
        <taxon>Agaricomycetidae</taxon>
        <taxon>Agaricales</taxon>
        <taxon>Schizophyllaceae</taxon>
        <taxon>Schizophyllum</taxon>
    </lineage>
</organism>
<dbReference type="InterPro" id="IPR019756">
    <property type="entry name" value="Pept_S26A_signal_pept_1_Ser-AS"/>
</dbReference>
<dbReference type="EMBL" id="VDMD01000003">
    <property type="protein sequence ID" value="TRM66862.1"/>
    <property type="molecule type" value="Genomic_DNA"/>
</dbReference>
<dbReference type="OrthoDB" id="10257561at2759"/>
<comment type="caution">
    <text evidence="16">The sequence shown here is derived from an EMBL/GenBank/DDBJ whole genome shotgun (WGS) entry which is preliminary data.</text>
</comment>
<dbReference type="GO" id="GO:0009003">
    <property type="term" value="F:signal peptidase activity"/>
    <property type="evidence" value="ECO:0007669"/>
    <property type="project" value="UniProtKB-EC"/>
</dbReference>
<keyword evidence="6 15" id="KW-0645">Protease</keyword>
<keyword evidence="11" id="KW-1133">Transmembrane helix</keyword>
<evidence type="ECO:0000256" key="6">
    <source>
        <dbReference type="ARBA" id="ARBA00022670"/>
    </source>
</evidence>
<keyword evidence="12" id="KW-0472">Membrane</keyword>
<comment type="subunit">
    <text evidence="14">Component of the signal peptidase complex (SPC) composed of a catalytic subunit SEC11 and three accessory subunits SPC1, SPC2 and SPC3. The complex induces a local thinning of the ER membrane which is used to measure the length of the signal peptide (SP) h-region of protein substrates. This ensures the selectivity of the complex towards h-regions shorter than 18-20 amino acids. SPC associates with the translocon complex.</text>
</comment>
<reference evidence="16 17" key="1">
    <citation type="journal article" date="2019" name="New Phytol.">
        <title>Comparative genomics reveals unique wood-decay strategies and fruiting body development in the Schizophyllaceae.</title>
        <authorList>
            <person name="Almasi E."/>
            <person name="Sahu N."/>
            <person name="Krizsan K."/>
            <person name="Balint B."/>
            <person name="Kovacs G.M."/>
            <person name="Kiss B."/>
            <person name="Cseklye J."/>
            <person name="Drula E."/>
            <person name="Henrissat B."/>
            <person name="Nagy I."/>
            <person name="Chovatia M."/>
            <person name="Adam C."/>
            <person name="LaButti K."/>
            <person name="Lipzen A."/>
            <person name="Riley R."/>
            <person name="Grigoriev I.V."/>
            <person name="Nagy L.G."/>
        </authorList>
    </citation>
    <scope>NUCLEOTIDE SEQUENCE [LARGE SCALE GENOMIC DNA]</scope>
    <source>
        <strain evidence="16 17">NL-1724</strain>
    </source>
</reference>
<evidence type="ECO:0000256" key="4">
    <source>
        <dbReference type="ARBA" id="ARBA00013208"/>
    </source>
</evidence>
<dbReference type="STRING" id="97359.A0A550CPX3"/>
<accession>A0A550CPX3</accession>
<keyword evidence="7" id="KW-0812">Transmembrane</keyword>
<dbReference type="PROSITE" id="PS00501">
    <property type="entry name" value="SPASE_I_1"/>
    <property type="match status" value="1"/>
</dbReference>
<dbReference type="InterPro" id="IPR019533">
    <property type="entry name" value="Peptidase_S26"/>
</dbReference>
<dbReference type="SUPFAM" id="SSF51306">
    <property type="entry name" value="LexA/Signal peptidase"/>
    <property type="match status" value="1"/>
</dbReference>
<dbReference type="PANTHER" id="PTHR10806:SF6">
    <property type="entry name" value="SIGNAL PEPTIDASE COMPLEX CATALYTIC SUBUNIT SEC11"/>
    <property type="match status" value="1"/>
</dbReference>
<gene>
    <name evidence="16" type="ORF">BD626DRAFT_545930</name>
</gene>
<dbReference type="GO" id="GO:0005787">
    <property type="term" value="C:signal peptidase complex"/>
    <property type="evidence" value="ECO:0007669"/>
    <property type="project" value="TreeGrafter"/>
</dbReference>
<evidence type="ECO:0000256" key="9">
    <source>
        <dbReference type="ARBA" id="ARBA00022824"/>
    </source>
</evidence>
<evidence type="ECO:0000256" key="14">
    <source>
        <dbReference type="ARBA" id="ARBA00047037"/>
    </source>
</evidence>
<dbReference type="GO" id="GO:0006465">
    <property type="term" value="P:signal peptide processing"/>
    <property type="evidence" value="ECO:0007669"/>
    <property type="project" value="UniProtKB-UniRule"/>
</dbReference>
<evidence type="ECO:0000256" key="7">
    <source>
        <dbReference type="ARBA" id="ARBA00022692"/>
    </source>
</evidence>
<evidence type="ECO:0000256" key="2">
    <source>
        <dbReference type="ARBA" id="ARBA00004648"/>
    </source>
</evidence>
<dbReference type="PRINTS" id="PR00728">
    <property type="entry name" value="SIGNALPTASE"/>
</dbReference>